<dbReference type="GeneID" id="70222382"/>
<comment type="caution">
    <text evidence="1">The sequence shown here is derived from an EMBL/GenBank/DDBJ whole genome shotgun (WGS) entry which is preliminary data.</text>
</comment>
<dbReference type="Proteomes" id="UP000720189">
    <property type="component" value="Unassembled WGS sequence"/>
</dbReference>
<protein>
    <submittedName>
        <fullName evidence="1">Uncharacterized protein</fullName>
    </submittedName>
</protein>
<name>A0A9P9HCU5_FUSRE</name>
<proteinExistence type="predicted"/>
<dbReference type="AlphaFoldDB" id="A0A9P9HCU5"/>
<accession>A0A9P9HCU5</accession>
<keyword evidence="2" id="KW-1185">Reference proteome</keyword>
<gene>
    <name evidence="1" type="ORF">BKA55DRAFT_563727</name>
</gene>
<evidence type="ECO:0000313" key="1">
    <source>
        <dbReference type="EMBL" id="KAH7255280.1"/>
    </source>
</evidence>
<dbReference type="RefSeq" id="XP_046050849.1">
    <property type="nucleotide sequence ID" value="XM_046192428.1"/>
</dbReference>
<evidence type="ECO:0000313" key="2">
    <source>
        <dbReference type="Proteomes" id="UP000720189"/>
    </source>
</evidence>
<dbReference type="EMBL" id="JAGMUX010000006">
    <property type="protein sequence ID" value="KAH7255280.1"/>
    <property type="molecule type" value="Genomic_DNA"/>
</dbReference>
<sequence>MRSTCIFALPCSSLISLLHIWISPIASLTVSDLLIPTLRERLTRNNRRTAKRRIGFDGFHKSRERSSLIRVRIQGRGQLFLALHSCTGEIS</sequence>
<reference evidence="1" key="1">
    <citation type="journal article" date="2021" name="Nat. Commun.">
        <title>Genetic determinants of endophytism in the Arabidopsis root mycobiome.</title>
        <authorList>
            <person name="Mesny F."/>
            <person name="Miyauchi S."/>
            <person name="Thiergart T."/>
            <person name="Pickel B."/>
            <person name="Atanasova L."/>
            <person name="Karlsson M."/>
            <person name="Huettel B."/>
            <person name="Barry K.W."/>
            <person name="Haridas S."/>
            <person name="Chen C."/>
            <person name="Bauer D."/>
            <person name="Andreopoulos W."/>
            <person name="Pangilinan J."/>
            <person name="LaButti K."/>
            <person name="Riley R."/>
            <person name="Lipzen A."/>
            <person name="Clum A."/>
            <person name="Drula E."/>
            <person name="Henrissat B."/>
            <person name="Kohler A."/>
            <person name="Grigoriev I.V."/>
            <person name="Martin F.M."/>
            <person name="Hacquard S."/>
        </authorList>
    </citation>
    <scope>NUCLEOTIDE SEQUENCE</scope>
    <source>
        <strain evidence="1">MPI-CAGE-AT-0023</strain>
    </source>
</reference>
<organism evidence="1 2">
    <name type="scientific">Fusarium redolens</name>
    <dbReference type="NCBI Taxonomy" id="48865"/>
    <lineage>
        <taxon>Eukaryota</taxon>
        <taxon>Fungi</taxon>
        <taxon>Dikarya</taxon>
        <taxon>Ascomycota</taxon>
        <taxon>Pezizomycotina</taxon>
        <taxon>Sordariomycetes</taxon>
        <taxon>Hypocreomycetidae</taxon>
        <taxon>Hypocreales</taxon>
        <taxon>Nectriaceae</taxon>
        <taxon>Fusarium</taxon>
        <taxon>Fusarium redolens species complex</taxon>
    </lineage>
</organism>